<evidence type="ECO:0000259" key="1">
    <source>
        <dbReference type="Pfam" id="PF13439"/>
    </source>
</evidence>
<proteinExistence type="predicted"/>
<dbReference type="Pfam" id="PF13439">
    <property type="entry name" value="Glyco_transf_4"/>
    <property type="match status" value="1"/>
</dbReference>
<accession>A0A7J4D0G1</accession>
<evidence type="ECO:0000313" key="2">
    <source>
        <dbReference type="EMBL" id="HIA98038.1"/>
    </source>
</evidence>
<evidence type="ECO:0000313" key="3">
    <source>
        <dbReference type="Proteomes" id="UP000589132"/>
    </source>
</evidence>
<comment type="caution">
    <text evidence="2">The sequence shown here is derived from an EMBL/GenBank/DDBJ whole genome shotgun (WGS) entry which is preliminary data.</text>
</comment>
<organism evidence="2 3">
    <name type="scientific">Marine Group III euryarchaeote</name>
    <dbReference type="NCBI Taxonomy" id="2173149"/>
    <lineage>
        <taxon>Archaea</taxon>
        <taxon>Methanobacteriati</taxon>
        <taxon>Thermoplasmatota</taxon>
        <taxon>Thermoplasmata</taxon>
        <taxon>Candidatus Thermoprofundales</taxon>
    </lineage>
</organism>
<dbReference type="Gene3D" id="3.40.50.2000">
    <property type="entry name" value="Glycogen Phosphorylase B"/>
    <property type="match status" value="1"/>
</dbReference>
<dbReference type="SUPFAM" id="SSF53756">
    <property type="entry name" value="UDP-Glycosyltransferase/glycogen phosphorylase"/>
    <property type="match status" value="1"/>
</dbReference>
<dbReference type="EMBL" id="DTTC01000151">
    <property type="protein sequence ID" value="HIA98038.1"/>
    <property type="molecule type" value="Genomic_DNA"/>
</dbReference>
<feature type="domain" description="Glycosyltransferase subfamily 4-like N-terminal" evidence="1">
    <location>
        <begin position="37"/>
        <end position="145"/>
    </location>
</feature>
<feature type="non-terminal residue" evidence="2">
    <location>
        <position position="151"/>
    </location>
</feature>
<dbReference type="InterPro" id="IPR028098">
    <property type="entry name" value="Glyco_trans_4-like_N"/>
</dbReference>
<dbReference type="Proteomes" id="UP000589132">
    <property type="component" value="Unassembled WGS sequence"/>
</dbReference>
<protein>
    <recommendedName>
        <fullName evidence="1">Glycosyltransferase subfamily 4-like N-terminal domain-containing protein</fullName>
    </recommendedName>
</protein>
<name>A0A7J4D0G1_9ARCH</name>
<sequence>MPLRRGFRDHKSEVRPAAMTKVAMILGHDLLIPNEDTRVYREALSLVKAEYEVTVFCWSRRADKYETKWDEERDGIQVVRVFQELSGGFFSKVRGFRKAMKQLQEKVIEYKPDIIHAHDLETLDPAIKAATTNHAKVIFDSHEDWPMMEIV</sequence>
<reference evidence="3" key="1">
    <citation type="journal article" date="2019" name="bioRxiv">
        <title>Genome diversification in globally distributed novel marine Proteobacteria is linked to environmental adaptation.</title>
        <authorList>
            <person name="Zhou Z."/>
            <person name="Tran P.Q."/>
            <person name="Kieft K."/>
            <person name="Anantharaman K."/>
        </authorList>
    </citation>
    <scope>NUCLEOTIDE SEQUENCE [LARGE SCALE GENOMIC DNA]</scope>
</reference>
<dbReference type="AlphaFoldDB" id="A0A7J4D0G1"/>
<gene>
    <name evidence="2" type="ORF">EYO15_02520</name>
</gene>